<evidence type="ECO:0000256" key="1">
    <source>
        <dbReference type="SAM" id="MobiDB-lite"/>
    </source>
</evidence>
<reference evidence="2 3" key="1">
    <citation type="submission" date="2021-06" db="EMBL/GenBank/DDBJ databases">
        <title>Caerostris darwini draft genome.</title>
        <authorList>
            <person name="Kono N."/>
            <person name="Arakawa K."/>
        </authorList>
    </citation>
    <scope>NUCLEOTIDE SEQUENCE [LARGE SCALE GENOMIC DNA]</scope>
</reference>
<dbReference type="EMBL" id="BPLQ01012247">
    <property type="protein sequence ID" value="GIY63949.1"/>
    <property type="molecule type" value="Genomic_DNA"/>
</dbReference>
<feature type="region of interest" description="Disordered" evidence="1">
    <location>
        <begin position="1"/>
        <end position="41"/>
    </location>
</feature>
<protein>
    <submittedName>
        <fullName evidence="2">Uncharacterized protein</fullName>
    </submittedName>
</protein>
<keyword evidence="3" id="KW-1185">Reference proteome</keyword>
<proteinExistence type="predicted"/>
<evidence type="ECO:0000313" key="3">
    <source>
        <dbReference type="Proteomes" id="UP001054837"/>
    </source>
</evidence>
<dbReference type="AlphaFoldDB" id="A0AAV4V2M4"/>
<comment type="caution">
    <text evidence="2">The sequence shown here is derived from an EMBL/GenBank/DDBJ whole genome shotgun (WGS) entry which is preliminary data.</text>
</comment>
<dbReference type="Proteomes" id="UP001054837">
    <property type="component" value="Unassembled WGS sequence"/>
</dbReference>
<sequence length="85" mass="9468">MSPRQPKQSGTHKAELQKSTSTMQNALQLVNNTAKPPTRQKEVALSSEVKISELLMKLKISSVVPVCRKRPFSNFIVAACCLREE</sequence>
<organism evidence="2 3">
    <name type="scientific">Caerostris darwini</name>
    <dbReference type="NCBI Taxonomy" id="1538125"/>
    <lineage>
        <taxon>Eukaryota</taxon>
        <taxon>Metazoa</taxon>
        <taxon>Ecdysozoa</taxon>
        <taxon>Arthropoda</taxon>
        <taxon>Chelicerata</taxon>
        <taxon>Arachnida</taxon>
        <taxon>Araneae</taxon>
        <taxon>Araneomorphae</taxon>
        <taxon>Entelegynae</taxon>
        <taxon>Araneoidea</taxon>
        <taxon>Araneidae</taxon>
        <taxon>Caerostris</taxon>
    </lineage>
</organism>
<feature type="compositionally biased region" description="Polar residues" evidence="1">
    <location>
        <begin position="1"/>
        <end position="35"/>
    </location>
</feature>
<accession>A0AAV4V2M4</accession>
<gene>
    <name evidence="2" type="ORF">CDAR_255321</name>
</gene>
<name>A0AAV4V2M4_9ARAC</name>
<evidence type="ECO:0000313" key="2">
    <source>
        <dbReference type="EMBL" id="GIY63949.1"/>
    </source>
</evidence>